<evidence type="ECO:0000313" key="7">
    <source>
        <dbReference type="EMBL" id="MFH4975842.1"/>
    </source>
</evidence>
<dbReference type="InterPro" id="IPR029063">
    <property type="entry name" value="SAM-dependent_MTases_sf"/>
</dbReference>
<dbReference type="Proteomes" id="UP001608902">
    <property type="component" value="Unassembled WGS sequence"/>
</dbReference>
<evidence type="ECO:0000256" key="3">
    <source>
        <dbReference type="ARBA" id="ARBA00022679"/>
    </source>
</evidence>
<feature type="domain" description="Methyltransferase" evidence="6">
    <location>
        <begin position="64"/>
        <end position="190"/>
    </location>
</feature>
<dbReference type="Gene3D" id="3.40.50.150">
    <property type="entry name" value="Vaccinia Virus protein VP39"/>
    <property type="match status" value="1"/>
</dbReference>
<dbReference type="GO" id="GO:0005737">
    <property type="term" value="C:cytoplasm"/>
    <property type="evidence" value="ECO:0007669"/>
    <property type="project" value="UniProtKB-SubCell"/>
</dbReference>
<dbReference type="AlphaFoldDB" id="A0ABD6EGN4"/>
<comment type="similarity">
    <text evidence="5">Belongs to the class I-like SAM-binding methyltransferase superfamily. EFM4 family.</text>
</comment>
<reference evidence="7 8" key="1">
    <citation type="submission" date="2024-08" db="EMBL/GenBank/DDBJ databases">
        <title>Gnathostoma spinigerum genome.</title>
        <authorList>
            <person name="Gonzalez-Bertolin B."/>
            <person name="Monzon S."/>
            <person name="Zaballos A."/>
            <person name="Jimenez P."/>
            <person name="Dekumyoy P."/>
            <person name="Varona S."/>
            <person name="Cuesta I."/>
            <person name="Sumanam S."/>
            <person name="Adisakwattana P."/>
            <person name="Gasser R.B."/>
            <person name="Hernandez-Gonzalez A."/>
            <person name="Young N.D."/>
            <person name="Perteguer M.J."/>
        </authorList>
    </citation>
    <scope>NUCLEOTIDE SEQUENCE [LARGE SCALE GENOMIC DNA]</scope>
    <source>
        <strain evidence="7">AL3</strain>
        <tissue evidence="7">Liver</tissue>
    </source>
</reference>
<protein>
    <recommendedName>
        <fullName evidence="5">Protein-lysine N-methyltransferase AB6A40_002551</fullName>
        <ecNumber evidence="5">2.1.1.-</ecNumber>
    </recommendedName>
</protein>
<proteinExistence type="inferred from homology"/>
<dbReference type="HAMAP" id="MF_03188">
    <property type="entry name" value="Methyltr_EFM4"/>
    <property type="match status" value="1"/>
</dbReference>
<evidence type="ECO:0000256" key="5">
    <source>
        <dbReference type="HAMAP-Rule" id="MF_03188"/>
    </source>
</evidence>
<accession>A0ABD6EGN4</accession>
<gene>
    <name evidence="7" type="ORF">AB6A40_002551</name>
</gene>
<dbReference type="CDD" id="cd02440">
    <property type="entry name" value="AdoMet_MTases"/>
    <property type="match status" value="1"/>
</dbReference>
<evidence type="ECO:0000259" key="6">
    <source>
        <dbReference type="Pfam" id="PF13847"/>
    </source>
</evidence>
<comment type="subcellular location">
    <subcellularLocation>
        <location evidence="5">Cytoplasm</location>
    </subcellularLocation>
</comment>
<keyword evidence="8" id="KW-1185">Reference proteome</keyword>
<organism evidence="7 8">
    <name type="scientific">Gnathostoma spinigerum</name>
    <dbReference type="NCBI Taxonomy" id="75299"/>
    <lineage>
        <taxon>Eukaryota</taxon>
        <taxon>Metazoa</taxon>
        <taxon>Ecdysozoa</taxon>
        <taxon>Nematoda</taxon>
        <taxon>Chromadorea</taxon>
        <taxon>Rhabditida</taxon>
        <taxon>Spirurina</taxon>
        <taxon>Gnathostomatomorpha</taxon>
        <taxon>Gnathostomatoidea</taxon>
        <taxon>Gnathostomatidae</taxon>
        <taxon>Gnathostoma</taxon>
    </lineage>
</organism>
<dbReference type="InterPro" id="IPR026635">
    <property type="entry name" value="Efm4/METTL10"/>
</dbReference>
<dbReference type="EMBL" id="JBGFUD010001153">
    <property type="protein sequence ID" value="MFH4975842.1"/>
    <property type="molecule type" value="Genomic_DNA"/>
</dbReference>
<dbReference type="Pfam" id="PF13847">
    <property type="entry name" value="Methyltransf_31"/>
    <property type="match status" value="1"/>
</dbReference>
<comment type="function">
    <text evidence="5">S-adenosyl-L-methionine-dependent protein-lysine N-methyltransferase that methylates elongation factor 1-alpha.</text>
</comment>
<dbReference type="PANTHER" id="PTHR12843">
    <property type="entry name" value="PROTEIN-LYSINE N-METHYLTRANSFERASE METTL10"/>
    <property type="match status" value="1"/>
</dbReference>
<dbReference type="GO" id="GO:0016279">
    <property type="term" value="F:protein-lysine N-methyltransferase activity"/>
    <property type="evidence" value="ECO:0007669"/>
    <property type="project" value="UniProtKB-UniRule"/>
</dbReference>
<keyword evidence="2 5" id="KW-0489">Methyltransferase</keyword>
<evidence type="ECO:0000256" key="4">
    <source>
        <dbReference type="ARBA" id="ARBA00022691"/>
    </source>
</evidence>
<comment type="caution">
    <text evidence="7">The sequence shown here is derived from an EMBL/GenBank/DDBJ whole genome shotgun (WGS) entry which is preliminary data.</text>
</comment>
<evidence type="ECO:0000256" key="1">
    <source>
        <dbReference type="ARBA" id="ARBA00022490"/>
    </source>
</evidence>
<dbReference type="InterPro" id="IPR025714">
    <property type="entry name" value="Methyltranfer_dom"/>
</dbReference>
<keyword evidence="4 5" id="KW-0949">S-adenosyl-L-methionine</keyword>
<dbReference type="SUPFAM" id="SSF53335">
    <property type="entry name" value="S-adenosyl-L-methionine-dependent methyltransferases"/>
    <property type="match status" value="1"/>
</dbReference>
<dbReference type="GO" id="GO:0032259">
    <property type="term" value="P:methylation"/>
    <property type="evidence" value="ECO:0007669"/>
    <property type="project" value="UniProtKB-KW"/>
</dbReference>
<sequence length="226" mass="25094">MGSKSDEKQPAPSQLGTKEYWKDFYEAELNNFKSFGDEGCRWFGVSAESRIVNYIISSSVPRESRIIDIGCGNGALLRELRKHEFSDLTGIDYCSDAIDLASRVCKMGADDSQIMVPFPSFMVADVLEKCSLGEFDIAIDKGTWDAISLSDSRSARLNAYKSFLSDLLKNNGIFILTSCNYTSEELVEDFSGTTLRYLSTLKSRSTLTFGGHDGTTSVTVVFQKRL</sequence>
<keyword evidence="1 5" id="KW-0963">Cytoplasm</keyword>
<evidence type="ECO:0000256" key="2">
    <source>
        <dbReference type="ARBA" id="ARBA00022603"/>
    </source>
</evidence>
<keyword evidence="3 5" id="KW-0808">Transferase</keyword>
<dbReference type="PANTHER" id="PTHR12843:SF5">
    <property type="entry name" value="EEF1A LYSINE METHYLTRANSFERASE 2"/>
    <property type="match status" value="1"/>
</dbReference>
<evidence type="ECO:0000313" key="8">
    <source>
        <dbReference type="Proteomes" id="UP001608902"/>
    </source>
</evidence>
<dbReference type="EC" id="2.1.1.-" evidence="5"/>
<name>A0ABD6EGN4_9BILA</name>